<dbReference type="GO" id="GO:0003677">
    <property type="term" value="F:DNA binding"/>
    <property type="evidence" value="ECO:0007669"/>
    <property type="project" value="InterPro"/>
</dbReference>
<name>M6VMX4_9LEPT</name>
<evidence type="ECO:0000313" key="2">
    <source>
        <dbReference type="Proteomes" id="UP000012149"/>
    </source>
</evidence>
<dbReference type="Proteomes" id="UP000012149">
    <property type="component" value="Unassembled WGS sequence"/>
</dbReference>
<organism evidence="1 2">
    <name type="scientific">Leptospira santarosai str. CBC1416</name>
    <dbReference type="NCBI Taxonomy" id="1193059"/>
    <lineage>
        <taxon>Bacteria</taxon>
        <taxon>Pseudomonadati</taxon>
        <taxon>Spirochaetota</taxon>
        <taxon>Spirochaetia</taxon>
        <taxon>Leptospirales</taxon>
        <taxon>Leptospiraceae</taxon>
        <taxon>Leptospira</taxon>
    </lineage>
</organism>
<proteinExistence type="predicted"/>
<dbReference type="AlphaFoldDB" id="M6VMX4"/>
<accession>M6VMX4</accession>
<protein>
    <recommendedName>
        <fullName evidence="3">DNA-binding helix-turn-helix protein</fullName>
    </recommendedName>
</protein>
<comment type="caution">
    <text evidence="1">The sequence shown here is derived from an EMBL/GenBank/DDBJ whole genome shotgun (WGS) entry which is preliminary data.</text>
</comment>
<evidence type="ECO:0000313" key="1">
    <source>
        <dbReference type="EMBL" id="EMO58842.1"/>
    </source>
</evidence>
<dbReference type="EMBL" id="AKWE02000060">
    <property type="protein sequence ID" value="EMO58842.1"/>
    <property type="molecule type" value="Genomic_DNA"/>
</dbReference>
<sequence>MADAIKRRRQNLDTESTDREILVEYIRQFVDSRRGNQKLLAEASSIPQNKISSLIREKNFSPGMESIIVLAETIQKIQ</sequence>
<gene>
    <name evidence="1" type="ORF">LEP1GSC161_0047</name>
</gene>
<evidence type="ECO:0008006" key="3">
    <source>
        <dbReference type="Google" id="ProtNLM"/>
    </source>
</evidence>
<dbReference type="SUPFAM" id="SSF47413">
    <property type="entry name" value="lambda repressor-like DNA-binding domains"/>
    <property type="match status" value="1"/>
</dbReference>
<reference evidence="1 2" key="1">
    <citation type="submission" date="2013-01" db="EMBL/GenBank/DDBJ databases">
        <authorList>
            <person name="Harkins D.M."/>
            <person name="Durkin A.S."/>
            <person name="Brinkac L.M."/>
            <person name="Haft D.H."/>
            <person name="Selengut J.D."/>
            <person name="Sanka R."/>
            <person name="DePew J."/>
            <person name="Purushe J."/>
            <person name="Matthias M.A."/>
            <person name="Vinetz J.M."/>
            <person name="Sutton G.G."/>
            <person name="Nierman W.C."/>
            <person name="Fouts D.E."/>
        </authorList>
    </citation>
    <scope>NUCLEOTIDE SEQUENCE [LARGE SCALE GENOMIC DNA]</scope>
    <source>
        <strain evidence="1 2">CBC1416</strain>
    </source>
</reference>
<dbReference type="Gene3D" id="1.10.260.40">
    <property type="entry name" value="lambda repressor-like DNA-binding domains"/>
    <property type="match status" value="1"/>
</dbReference>
<dbReference type="InterPro" id="IPR010982">
    <property type="entry name" value="Lambda_DNA-bd_dom_sf"/>
</dbReference>